<sequence>MGEILIPKRAHNIPRFRNWLFWLKPNGLDDEFKDEMDAVETLEPTYAKRQQPYMIGFDNNLYMGSDMHLG</sequence>
<gene>
    <name evidence="1" type="ORF">LWI29_028709</name>
</gene>
<dbReference type="EMBL" id="JAUESC010000002">
    <property type="protein sequence ID" value="KAK0605609.1"/>
    <property type="molecule type" value="Genomic_DNA"/>
</dbReference>
<dbReference type="Proteomes" id="UP001168877">
    <property type="component" value="Unassembled WGS sequence"/>
</dbReference>
<accession>A0AA39THS6</accession>
<name>A0AA39THS6_ACESA</name>
<organism evidence="1 2">
    <name type="scientific">Acer saccharum</name>
    <name type="common">Sugar maple</name>
    <dbReference type="NCBI Taxonomy" id="4024"/>
    <lineage>
        <taxon>Eukaryota</taxon>
        <taxon>Viridiplantae</taxon>
        <taxon>Streptophyta</taxon>
        <taxon>Embryophyta</taxon>
        <taxon>Tracheophyta</taxon>
        <taxon>Spermatophyta</taxon>
        <taxon>Magnoliopsida</taxon>
        <taxon>eudicotyledons</taxon>
        <taxon>Gunneridae</taxon>
        <taxon>Pentapetalae</taxon>
        <taxon>rosids</taxon>
        <taxon>malvids</taxon>
        <taxon>Sapindales</taxon>
        <taxon>Sapindaceae</taxon>
        <taxon>Hippocastanoideae</taxon>
        <taxon>Acereae</taxon>
        <taxon>Acer</taxon>
    </lineage>
</organism>
<reference evidence="1" key="2">
    <citation type="submission" date="2023-06" db="EMBL/GenBank/DDBJ databases">
        <authorList>
            <person name="Swenson N.G."/>
            <person name="Wegrzyn J.L."/>
            <person name="Mcevoy S.L."/>
        </authorList>
    </citation>
    <scope>NUCLEOTIDE SEQUENCE</scope>
    <source>
        <strain evidence="1">NS2018</strain>
        <tissue evidence="1">Leaf</tissue>
    </source>
</reference>
<proteinExistence type="predicted"/>
<evidence type="ECO:0000313" key="2">
    <source>
        <dbReference type="Proteomes" id="UP001168877"/>
    </source>
</evidence>
<keyword evidence="2" id="KW-1185">Reference proteome</keyword>
<comment type="caution">
    <text evidence="1">The sequence shown here is derived from an EMBL/GenBank/DDBJ whole genome shotgun (WGS) entry which is preliminary data.</text>
</comment>
<protein>
    <submittedName>
        <fullName evidence="1">Uncharacterized protein</fullName>
    </submittedName>
</protein>
<dbReference type="AlphaFoldDB" id="A0AA39THS6"/>
<evidence type="ECO:0000313" key="1">
    <source>
        <dbReference type="EMBL" id="KAK0605609.1"/>
    </source>
</evidence>
<reference evidence="1" key="1">
    <citation type="journal article" date="2022" name="Plant J.">
        <title>Strategies of tolerance reflected in two North American maple genomes.</title>
        <authorList>
            <person name="McEvoy S.L."/>
            <person name="Sezen U.U."/>
            <person name="Trouern-Trend A."/>
            <person name="McMahon S.M."/>
            <person name="Schaberg P.G."/>
            <person name="Yang J."/>
            <person name="Wegrzyn J.L."/>
            <person name="Swenson N.G."/>
        </authorList>
    </citation>
    <scope>NUCLEOTIDE SEQUENCE</scope>
    <source>
        <strain evidence="1">NS2018</strain>
    </source>
</reference>